<gene>
    <name evidence="1" type="ORF">GCM10022381_30350</name>
</gene>
<proteinExistence type="predicted"/>
<dbReference type="EMBL" id="BAABCN010000010">
    <property type="protein sequence ID" value="GAA3886128.1"/>
    <property type="molecule type" value="Genomic_DNA"/>
</dbReference>
<name>A0ABP7KV96_9MICO</name>
<dbReference type="Proteomes" id="UP001501803">
    <property type="component" value="Unassembled WGS sequence"/>
</dbReference>
<keyword evidence="2" id="KW-1185">Reference proteome</keyword>
<comment type="caution">
    <text evidence="1">The sequence shown here is derived from an EMBL/GenBank/DDBJ whole genome shotgun (WGS) entry which is preliminary data.</text>
</comment>
<sequence length="102" mass="10768">MNCADSRFTQIIELATLADAGGLEIMILGEHHRPDFSMSAPDQLAFVAGGEVVTAPSINAITLNGVMTISRDTATDLTNFVDQTTLETNDLQLSVTAVDAAD</sequence>
<reference evidence="2" key="1">
    <citation type="journal article" date="2019" name="Int. J. Syst. Evol. Microbiol.">
        <title>The Global Catalogue of Microorganisms (GCM) 10K type strain sequencing project: providing services to taxonomists for standard genome sequencing and annotation.</title>
        <authorList>
            <consortium name="The Broad Institute Genomics Platform"/>
            <consortium name="The Broad Institute Genome Sequencing Center for Infectious Disease"/>
            <person name="Wu L."/>
            <person name="Ma J."/>
        </authorList>
    </citation>
    <scope>NUCLEOTIDE SEQUENCE [LARGE SCALE GENOMIC DNA]</scope>
    <source>
        <strain evidence="2">JCM 17021</strain>
    </source>
</reference>
<dbReference type="RefSeq" id="WP_345068228.1">
    <property type="nucleotide sequence ID" value="NZ_BAABCN010000010.1"/>
</dbReference>
<protein>
    <submittedName>
        <fullName evidence="1">Uncharacterized protein</fullName>
    </submittedName>
</protein>
<accession>A0ABP7KV96</accession>
<evidence type="ECO:0000313" key="1">
    <source>
        <dbReference type="EMBL" id="GAA3886128.1"/>
    </source>
</evidence>
<organism evidence="1 2">
    <name type="scientific">Leifsonia kafniensis</name>
    <dbReference type="NCBI Taxonomy" id="475957"/>
    <lineage>
        <taxon>Bacteria</taxon>
        <taxon>Bacillati</taxon>
        <taxon>Actinomycetota</taxon>
        <taxon>Actinomycetes</taxon>
        <taxon>Micrococcales</taxon>
        <taxon>Microbacteriaceae</taxon>
        <taxon>Leifsonia</taxon>
    </lineage>
</organism>
<evidence type="ECO:0000313" key="2">
    <source>
        <dbReference type="Proteomes" id="UP001501803"/>
    </source>
</evidence>